<dbReference type="InterPro" id="IPR011990">
    <property type="entry name" value="TPR-like_helical_dom_sf"/>
</dbReference>
<dbReference type="CDD" id="cd06170">
    <property type="entry name" value="LuxR_C_like"/>
    <property type="match status" value="1"/>
</dbReference>
<evidence type="ECO:0000256" key="1">
    <source>
        <dbReference type="ARBA" id="ARBA00022741"/>
    </source>
</evidence>
<evidence type="ECO:0000256" key="2">
    <source>
        <dbReference type="ARBA" id="ARBA00022840"/>
    </source>
</evidence>
<dbReference type="Proteomes" id="UP001614394">
    <property type="component" value="Unassembled WGS sequence"/>
</dbReference>
<name>A0ABW8CG63_9ACTN</name>
<keyword evidence="2" id="KW-0067">ATP-binding</keyword>
<dbReference type="InterPro" id="IPR036388">
    <property type="entry name" value="WH-like_DNA-bd_sf"/>
</dbReference>
<keyword evidence="5" id="KW-1185">Reference proteome</keyword>
<gene>
    <name evidence="4" type="ORF">ACIGXA_33545</name>
</gene>
<protein>
    <submittedName>
        <fullName evidence="4">AAA family ATPase</fullName>
    </submittedName>
</protein>
<dbReference type="PROSITE" id="PS50043">
    <property type="entry name" value="HTH_LUXR_2"/>
    <property type="match status" value="1"/>
</dbReference>
<dbReference type="Pfam" id="PF00196">
    <property type="entry name" value="GerE"/>
    <property type="match status" value="1"/>
</dbReference>
<comment type="caution">
    <text evidence="4">The sequence shown here is derived from an EMBL/GenBank/DDBJ whole genome shotgun (WGS) entry which is preliminary data.</text>
</comment>
<dbReference type="InterPro" id="IPR000792">
    <property type="entry name" value="Tscrpt_reg_LuxR_C"/>
</dbReference>
<dbReference type="Gene3D" id="1.10.10.10">
    <property type="entry name" value="Winged helix-like DNA-binding domain superfamily/Winged helix DNA-binding domain"/>
    <property type="match status" value="2"/>
</dbReference>
<sequence>MLKDANWPSGPVRPAAPDDLPALVQLSATHAAFERADPVTDDLTHRLVGTPSNQARPYGSGELLVGREREIERMRRVITGRTRSVPWLLEITGEPGIGKTRLLAEWKTHAVRAGLTVLSGRAPRADSKRPFALFRSPVIQALELSGAEASVAAQDRVLLLRHFEEADSGSESDSDGTITGPDHRGGYQARLRECIASLLWTVAERRQRLTLCLDDLQWADDASVDLLGHLLRHPRLRTSLVLVCSVRAGQQSTSLTASLADPDDAYQVERFRLGPLPRGTVGELLFLEPNERQRFLYETSSGNPFYLRALAQSPGTFRPPDGTSPWVLSDGTLMTASAVLARELDPLDALEHDVLRAAAVLGEEFDPTHLAELTGWEGPSVTRALDRLIAADLIRTDPARERRCRLRHPVLRAVVYQATPHGWRWAAHTRADRVLRDSGACTAQRAPHVARCAEPGDRDAIRLLTEAAEQVWETNPTAAVSWLSTALSLTREDGDGLRAMLATSLARSLGAIGQLHESRKLLQRIARSAGAPLTSSDTERVRLHAMVERHLGNYGQAESVLTTALALLSEDAAVDVAELSAPLLLELATVSVLRRTFPRAQALAAEVLQQATGSKSRHLRMAATVGLAHSSAFAGDVPHLLHQAREASALVDSMGDAELTPYLDNVSQLGWAEALAERHHDALRHTTRGIRLAQDSGQLFVLPYMRLAHAYASVSVGRLTDALRSAEDAEEDARRMKRPTLLGFALALRAWAISLVDGPEVAAPIAERAVQEVGAGGRLWAVTAGVLAGVRLAQERPAECLELARSAMDHGRHPGTAHSIKPIWYALGARASAALGDREEAAEWARLASLEADLLGLPGQRGYAAVARAHSVPHPVGPLEEAVSHFRSGGLVLMECQARLLLARELMSRNPGDLPQPQTQALVLKQALEHSNRAKSLAEASGARHLYRQAVDLQRQLGARRPRVAREATEQLPDMSAREQEIARMVALGMSNNDIARVLVVSPKTVEAHLTRIFRKVGVRSRGTLVAALSHIGPEHIA</sequence>
<proteinExistence type="predicted"/>
<dbReference type="PROSITE" id="PS00622">
    <property type="entry name" value="HTH_LUXR_1"/>
    <property type="match status" value="1"/>
</dbReference>
<evidence type="ECO:0000313" key="5">
    <source>
        <dbReference type="Proteomes" id="UP001614394"/>
    </source>
</evidence>
<accession>A0ABW8CG63</accession>
<dbReference type="SUPFAM" id="SSF52540">
    <property type="entry name" value="P-loop containing nucleoside triphosphate hydrolases"/>
    <property type="match status" value="1"/>
</dbReference>
<dbReference type="PANTHER" id="PTHR16305:SF28">
    <property type="entry name" value="GUANYLATE CYCLASE DOMAIN-CONTAINING PROTEIN"/>
    <property type="match status" value="1"/>
</dbReference>
<dbReference type="InterPro" id="IPR027417">
    <property type="entry name" value="P-loop_NTPase"/>
</dbReference>
<dbReference type="EMBL" id="JBITYG010000012">
    <property type="protein sequence ID" value="MFI9105445.1"/>
    <property type="molecule type" value="Genomic_DNA"/>
</dbReference>
<dbReference type="Gene3D" id="3.40.50.300">
    <property type="entry name" value="P-loop containing nucleotide triphosphate hydrolases"/>
    <property type="match status" value="1"/>
</dbReference>
<dbReference type="SUPFAM" id="SSF46785">
    <property type="entry name" value="Winged helix' DNA-binding domain"/>
    <property type="match status" value="1"/>
</dbReference>
<dbReference type="SUPFAM" id="SSF46894">
    <property type="entry name" value="C-terminal effector domain of the bipartite response regulators"/>
    <property type="match status" value="1"/>
</dbReference>
<dbReference type="PANTHER" id="PTHR16305">
    <property type="entry name" value="TESTICULAR SOLUBLE ADENYLYL CYCLASE"/>
    <property type="match status" value="1"/>
</dbReference>
<organism evidence="4 5">
    <name type="scientific">Streptomyces fildesensis</name>
    <dbReference type="NCBI Taxonomy" id="375757"/>
    <lineage>
        <taxon>Bacteria</taxon>
        <taxon>Bacillati</taxon>
        <taxon>Actinomycetota</taxon>
        <taxon>Actinomycetes</taxon>
        <taxon>Kitasatosporales</taxon>
        <taxon>Streptomycetaceae</taxon>
        <taxon>Streptomyces</taxon>
    </lineage>
</organism>
<feature type="domain" description="HTH luxR-type" evidence="3">
    <location>
        <begin position="968"/>
        <end position="1033"/>
    </location>
</feature>
<dbReference type="SMART" id="SM00421">
    <property type="entry name" value="HTH_LUXR"/>
    <property type="match status" value="1"/>
</dbReference>
<dbReference type="InterPro" id="IPR041664">
    <property type="entry name" value="AAA_16"/>
</dbReference>
<dbReference type="RefSeq" id="WP_399656127.1">
    <property type="nucleotide sequence ID" value="NZ_JBITYG010000012.1"/>
</dbReference>
<reference evidence="4 5" key="1">
    <citation type="submission" date="2024-10" db="EMBL/GenBank/DDBJ databases">
        <title>The Natural Products Discovery Center: Release of the First 8490 Sequenced Strains for Exploring Actinobacteria Biosynthetic Diversity.</title>
        <authorList>
            <person name="Kalkreuter E."/>
            <person name="Kautsar S.A."/>
            <person name="Yang D."/>
            <person name="Bader C.D."/>
            <person name="Teijaro C.N."/>
            <person name="Fluegel L."/>
            <person name="Davis C.M."/>
            <person name="Simpson J.R."/>
            <person name="Lauterbach L."/>
            <person name="Steele A.D."/>
            <person name="Gui C."/>
            <person name="Meng S."/>
            <person name="Li G."/>
            <person name="Viehrig K."/>
            <person name="Ye F."/>
            <person name="Su P."/>
            <person name="Kiefer A.F."/>
            <person name="Nichols A."/>
            <person name="Cepeda A.J."/>
            <person name="Yan W."/>
            <person name="Fan B."/>
            <person name="Jiang Y."/>
            <person name="Adhikari A."/>
            <person name="Zheng C.-J."/>
            <person name="Schuster L."/>
            <person name="Cowan T.M."/>
            <person name="Smanski M.J."/>
            <person name="Chevrette M.G."/>
            <person name="De Carvalho L.P.S."/>
            <person name="Shen B."/>
        </authorList>
    </citation>
    <scope>NUCLEOTIDE SEQUENCE [LARGE SCALE GENOMIC DNA]</scope>
    <source>
        <strain evidence="4 5">NPDC053399</strain>
    </source>
</reference>
<dbReference type="PRINTS" id="PR00038">
    <property type="entry name" value="HTHLUXR"/>
</dbReference>
<dbReference type="InterPro" id="IPR036390">
    <property type="entry name" value="WH_DNA-bd_sf"/>
</dbReference>
<dbReference type="Gene3D" id="1.25.40.10">
    <property type="entry name" value="Tetratricopeptide repeat domain"/>
    <property type="match status" value="1"/>
</dbReference>
<dbReference type="InterPro" id="IPR016032">
    <property type="entry name" value="Sig_transdc_resp-reg_C-effctor"/>
</dbReference>
<keyword evidence="1" id="KW-0547">Nucleotide-binding</keyword>
<evidence type="ECO:0000313" key="4">
    <source>
        <dbReference type="EMBL" id="MFI9105445.1"/>
    </source>
</evidence>
<dbReference type="Pfam" id="PF13191">
    <property type="entry name" value="AAA_16"/>
    <property type="match status" value="1"/>
</dbReference>
<evidence type="ECO:0000259" key="3">
    <source>
        <dbReference type="PROSITE" id="PS50043"/>
    </source>
</evidence>